<dbReference type="STRING" id="48256.CLHUN_01630"/>
<reference evidence="1 2" key="1">
    <citation type="submission" date="2017-03" db="EMBL/GenBank/DDBJ databases">
        <title>Genome sequence of Clostridium hungatei DSM 14427.</title>
        <authorList>
            <person name="Poehlein A."/>
            <person name="Daniel R."/>
        </authorList>
    </citation>
    <scope>NUCLEOTIDE SEQUENCE [LARGE SCALE GENOMIC DNA]</scope>
    <source>
        <strain evidence="1 2">DSM 14427</strain>
    </source>
</reference>
<gene>
    <name evidence="1" type="ORF">CLHUN_01630</name>
</gene>
<proteinExistence type="predicted"/>
<accession>A0A1V4SSX9</accession>
<protein>
    <submittedName>
        <fullName evidence="1">Uncharacterized protein</fullName>
    </submittedName>
</protein>
<dbReference type="RefSeq" id="WP_080062665.1">
    <property type="nucleotide sequence ID" value="NZ_MZGX01000001.1"/>
</dbReference>
<dbReference type="AlphaFoldDB" id="A0A1V4SSX9"/>
<dbReference type="Proteomes" id="UP000191554">
    <property type="component" value="Unassembled WGS sequence"/>
</dbReference>
<keyword evidence="2" id="KW-1185">Reference proteome</keyword>
<dbReference type="OrthoDB" id="9890470at2"/>
<comment type="caution">
    <text evidence="1">The sequence shown here is derived from an EMBL/GenBank/DDBJ whole genome shotgun (WGS) entry which is preliminary data.</text>
</comment>
<dbReference type="EMBL" id="MZGX01000001">
    <property type="protein sequence ID" value="OPX46347.1"/>
    <property type="molecule type" value="Genomic_DNA"/>
</dbReference>
<name>A0A1V4SSX9_RUMHU</name>
<organism evidence="1 2">
    <name type="scientific">Ruminiclostridium hungatei</name>
    <name type="common">Clostridium hungatei</name>
    <dbReference type="NCBI Taxonomy" id="48256"/>
    <lineage>
        <taxon>Bacteria</taxon>
        <taxon>Bacillati</taxon>
        <taxon>Bacillota</taxon>
        <taxon>Clostridia</taxon>
        <taxon>Eubacteriales</taxon>
        <taxon>Oscillospiraceae</taxon>
        <taxon>Ruminiclostridium</taxon>
    </lineage>
</organism>
<evidence type="ECO:0000313" key="2">
    <source>
        <dbReference type="Proteomes" id="UP000191554"/>
    </source>
</evidence>
<sequence length="200" mass="23181">MKYCSKCKKVYPSGIDCECLENNYSDSYLSKYNAEMKAVDCEPICRCGSSESLKYHPLHQWNSIGLKDDPAYCTCAECDKKLEARIVREKSMKYLVFDSCQDETKLCDDTDEVEEFLEYYANDSEFESGPLNDVLILKLEPFDGNLKESDFKPQRDYKDGEFTNRPEPNTHIVVWDGDIYRVEDVIVPELEYDGGRSISW</sequence>
<evidence type="ECO:0000313" key="1">
    <source>
        <dbReference type="EMBL" id="OPX46347.1"/>
    </source>
</evidence>